<gene>
    <name evidence="1" type="ordered locus">Desmu_0627</name>
</gene>
<reference evidence="1 2" key="2">
    <citation type="journal article" date="2011" name="Stand. Genomic Sci.">
        <title>Complete genome sequence of Desulfurococcus mucosus type strain (O7/1).</title>
        <authorList>
            <person name="Wirth R."/>
            <person name="Chertkov O."/>
            <person name="Held B."/>
            <person name="Lapidus A."/>
            <person name="Nolan M."/>
            <person name="Lucas S."/>
            <person name="Hammon N."/>
            <person name="Deshpande S."/>
            <person name="Cheng J.F."/>
            <person name="Tapia R."/>
            <person name="Han C."/>
            <person name="Goodwin L."/>
            <person name="Pitluck S."/>
            <person name="Liolios K."/>
            <person name="Ioanna P."/>
            <person name="Ivanova N."/>
            <person name="Mavromatis K."/>
            <person name="Mikhailova N."/>
            <person name="Pati A."/>
            <person name="Chen A."/>
            <person name="Palaniappan K."/>
            <person name="Land M."/>
            <person name="Hauser L."/>
            <person name="Chang Y.J."/>
            <person name="Jeffries C.D."/>
            <person name="Bilek Y."/>
            <person name="Hader T."/>
            <person name="Rohde M."/>
            <person name="Spring S."/>
            <person name="Sikorski J."/>
            <person name="Goker M."/>
            <person name="Woyke T."/>
            <person name="Bristow J."/>
            <person name="Eisen J.A."/>
            <person name="Markowitz V."/>
            <person name="Hugenholtz P."/>
            <person name="Kyrpides N.C."/>
            <person name="Klenk H.P."/>
        </authorList>
    </citation>
    <scope>NUCLEOTIDE SEQUENCE [LARGE SCALE GENOMIC DNA]</scope>
    <source>
        <strain evidence="2">ATCC 35584 / DSM 2162 / JCM 9187 / O7/1</strain>
    </source>
</reference>
<dbReference type="STRING" id="765177.Desmu_0627"/>
<evidence type="ECO:0000313" key="2">
    <source>
        <dbReference type="Proteomes" id="UP000001068"/>
    </source>
</evidence>
<protein>
    <recommendedName>
        <fullName evidence="3">DUF4129 domain-containing protein</fullName>
    </recommendedName>
</protein>
<accession>E8R8V9</accession>
<proteinExistence type="predicted"/>
<dbReference type="AlphaFoldDB" id="E8R8V9"/>
<dbReference type="KEGG" id="dmu:Desmu_0627"/>
<evidence type="ECO:0000313" key="1">
    <source>
        <dbReference type="EMBL" id="ADV64935.1"/>
    </source>
</evidence>
<dbReference type="Proteomes" id="UP000001068">
    <property type="component" value="Chromosome"/>
</dbReference>
<keyword evidence="2" id="KW-1185">Reference proteome</keyword>
<evidence type="ECO:0008006" key="3">
    <source>
        <dbReference type="Google" id="ProtNLM"/>
    </source>
</evidence>
<dbReference type="EMBL" id="CP002363">
    <property type="protein sequence ID" value="ADV64935.1"/>
    <property type="molecule type" value="Genomic_DNA"/>
</dbReference>
<organism evidence="1 2">
    <name type="scientific">Desulfurococcus mucosus (strain ATCC 35584 / DSM 2162 / JCM 9187 / O7/1)</name>
    <dbReference type="NCBI Taxonomy" id="765177"/>
    <lineage>
        <taxon>Archaea</taxon>
        <taxon>Thermoproteota</taxon>
        <taxon>Thermoprotei</taxon>
        <taxon>Desulfurococcales</taxon>
        <taxon>Desulfurococcaceae</taxon>
        <taxon>Desulfurococcus</taxon>
    </lineage>
</organism>
<reference evidence="2" key="1">
    <citation type="submission" date="2010-11" db="EMBL/GenBank/DDBJ databases">
        <title>The complete genome of Desulfurococcus mucosus DSM 2162.</title>
        <authorList>
            <consortium name="US DOE Joint Genome Institute (JGI-PGF)"/>
            <person name="Lucas S."/>
            <person name="Copeland A."/>
            <person name="Lapidus A."/>
            <person name="Bruce D."/>
            <person name="Goodwin L."/>
            <person name="Pitluck S."/>
            <person name="Kyrpides N."/>
            <person name="Mavromatis K."/>
            <person name="Pagani I."/>
            <person name="Ivanova N."/>
            <person name="Ovchinnikova G."/>
            <person name="Chertkov O."/>
            <person name="Held B."/>
            <person name="Brettin T."/>
            <person name="Detter J.C."/>
            <person name="Tapia R."/>
            <person name="Han C."/>
            <person name="Land M."/>
            <person name="Hauser L."/>
            <person name="Markowitz V."/>
            <person name="Cheng J.-F."/>
            <person name="Hugenholtz P."/>
            <person name="Woyke T."/>
            <person name="Wu D."/>
            <person name="Wirth R."/>
            <person name="Bilek Y."/>
            <person name="Hader T."/>
            <person name="Klenk H.-P."/>
            <person name="Eisen J.A."/>
        </authorList>
    </citation>
    <scope>NUCLEOTIDE SEQUENCE [LARGE SCALE GENOMIC DNA]</scope>
    <source>
        <strain evidence="2">ATCC 35584 / DSM 2162 / JCM 9187 / O7/1</strain>
    </source>
</reference>
<name>E8R8V9_DESM0</name>
<dbReference type="HOGENOM" id="CLU_2490297_0_0_2"/>
<sequence precursor="true">MFRVSYAQRQDLRLAYHYTGVKEILWRILKRLREKYGCTTCTPRELARLRMSGILKRFAEVYEDVVYGAMDREDALDAARLTEEAG</sequence>
<dbReference type="eggNOG" id="arCOG12973">
    <property type="taxonomic scope" value="Archaea"/>
</dbReference>